<dbReference type="PANTHER" id="PTHR10927">
    <property type="entry name" value="RIBOSOME MATURATION PROTEIN SBDS"/>
    <property type="match status" value="1"/>
</dbReference>
<name>A0ABQ9P2V8_9PEZI</name>
<reference evidence="3" key="1">
    <citation type="submission" date="2022-10" db="EMBL/GenBank/DDBJ databases">
        <title>Culturing micro-colonial fungi from biological soil crusts in the Mojave desert and describing Neophaeococcomyces mojavensis, and introducing the new genera and species Taxawa tesnikishii.</title>
        <authorList>
            <person name="Kurbessoian T."/>
            <person name="Stajich J.E."/>
        </authorList>
    </citation>
    <scope>NUCLEOTIDE SEQUENCE</scope>
    <source>
        <strain evidence="3">TK_1</strain>
    </source>
</reference>
<evidence type="ECO:0000259" key="2">
    <source>
        <dbReference type="Pfam" id="PF01172"/>
    </source>
</evidence>
<protein>
    <recommendedName>
        <fullName evidence="2">Ribosome maturation protein SDO1/SBDS N-terminal domain-containing protein</fullName>
    </recommendedName>
</protein>
<feature type="compositionally biased region" description="Polar residues" evidence="1">
    <location>
        <begin position="121"/>
        <end position="143"/>
    </location>
</feature>
<dbReference type="Pfam" id="PF01172">
    <property type="entry name" value="SBDS_N"/>
    <property type="match status" value="1"/>
</dbReference>
<dbReference type="InterPro" id="IPR039100">
    <property type="entry name" value="Sdo1/SBDS-like"/>
</dbReference>
<dbReference type="InterPro" id="IPR036786">
    <property type="entry name" value="Ribosome_mat_SBDS_N_sf"/>
</dbReference>
<evidence type="ECO:0000313" key="3">
    <source>
        <dbReference type="EMBL" id="KAJ9668306.1"/>
    </source>
</evidence>
<dbReference type="SUPFAM" id="SSF89895">
    <property type="entry name" value="FYSH domain"/>
    <property type="match status" value="1"/>
</dbReference>
<dbReference type="Proteomes" id="UP001172684">
    <property type="component" value="Unassembled WGS sequence"/>
</dbReference>
<dbReference type="InterPro" id="IPR019783">
    <property type="entry name" value="SDO1/SBDS_N"/>
</dbReference>
<dbReference type="EMBL" id="JAPDRL010000008">
    <property type="protein sequence ID" value="KAJ9668306.1"/>
    <property type="molecule type" value="Genomic_DNA"/>
</dbReference>
<dbReference type="PANTHER" id="PTHR10927:SF2">
    <property type="entry name" value="RESTRICTION OF TELOMERE CAPPING PROTEIN 3"/>
    <property type="match status" value="1"/>
</dbReference>
<comment type="caution">
    <text evidence="3">The sequence shown here is derived from an EMBL/GenBank/DDBJ whole genome shotgun (WGS) entry which is preliminary data.</text>
</comment>
<sequence>MARGDSHLVKVHYRGQGDDFIIYVESAQAVRDWKNDKSIPMAQVVNGYKVFCTHKQGAQGILDEASNAQLDTEFGTHKIEDVMEQIMNKGEVQETKVGRIIGTSSQGSFANMAGLQGSGRQGQTNISNGPAVSNMSSMGNVHN</sequence>
<evidence type="ECO:0000256" key="1">
    <source>
        <dbReference type="SAM" id="MobiDB-lite"/>
    </source>
</evidence>
<feature type="region of interest" description="Disordered" evidence="1">
    <location>
        <begin position="116"/>
        <end position="143"/>
    </location>
</feature>
<feature type="domain" description="Ribosome maturation protein SDO1/SBDS N-terminal" evidence="2">
    <location>
        <begin position="9"/>
        <end position="96"/>
    </location>
</feature>
<gene>
    <name evidence="3" type="ORF">H2201_001736</name>
</gene>
<accession>A0ABQ9P2V8</accession>
<evidence type="ECO:0000313" key="4">
    <source>
        <dbReference type="Proteomes" id="UP001172684"/>
    </source>
</evidence>
<proteinExistence type="predicted"/>
<keyword evidence="4" id="KW-1185">Reference proteome</keyword>
<organism evidence="3 4">
    <name type="scientific">Coniosporium apollinis</name>
    <dbReference type="NCBI Taxonomy" id="61459"/>
    <lineage>
        <taxon>Eukaryota</taxon>
        <taxon>Fungi</taxon>
        <taxon>Dikarya</taxon>
        <taxon>Ascomycota</taxon>
        <taxon>Pezizomycotina</taxon>
        <taxon>Dothideomycetes</taxon>
        <taxon>Dothideomycetes incertae sedis</taxon>
        <taxon>Coniosporium</taxon>
    </lineage>
</organism>
<dbReference type="Gene3D" id="3.30.1250.10">
    <property type="entry name" value="Ribosome maturation protein SBDS, N-terminal domain"/>
    <property type="match status" value="1"/>
</dbReference>